<reference evidence="4" key="1">
    <citation type="submission" date="2016-10" db="EMBL/GenBank/DDBJ databases">
        <authorList>
            <person name="Varghese N."/>
            <person name="Submissions S."/>
        </authorList>
    </citation>
    <scope>NUCLEOTIDE SEQUENCE [LARGE SCALE GENOMIC DNA]</scope>
    <source>
        <strain evidence="4">CGMCC 1.7736</strain>
    </source>
</reference>
<name>A0A1I6GPD1_9EURY</name>
<evidence type="ECO:0000313" key="3">
    <source>
        <dbReference type="EMBL" id="SFR43917.1"/>
    </source>
</evidence>
<gene>
    <name evidence="3" type="ORF">SAMN04487947_1454</name>
</gene>
<dbReference type="OrthoDB" id="137652at2157"/>
<evidence type="ECO:0000313" key="4">
    <source>
        <dbReference type="Proteomes" id="UP000198531"/>
    </source>
</evidence>
<dbReference type="InterPro" id="IPR055966">
    <property type="entry name" value="DUF7544"/>
</dbReference>
<evidence type="ECO:0000256" key="1">
    <source>
        <dbReference type="SAM" id="MobiDB-lite"/>
    </source>
</evidence>
<evidence type="ECO:0008006" key="5">
    <source>
        <dbReference type="Google" id="ProtNLM"/>
    </source>
</evidence>
<evidence type="ECO:0000256" key="2">
    <source>
        <dbReference type="SAM" id="Phobius"/>
    </source>
</evidence>
<feature type="transmembrane region" description="Helical" evidence="2">
    <location>
        <begin position="231"/>
        <end position="258"/>
    </location>
</feature>
<sequence length="362" mass="36714">MSWHAIDSLDDAREATADLLLPFALGTWLRLALVVVFVGAGASNVSVNANVGGSVTPGAPAFGAFDGFLDGMPPIDPGTLPDARTLAYGVAAVAAVVVLLALVFSLVAAVMEFVLVTALADRTVRVRRPFRERFGKGLRLFGFEAGVLLLALLVVGAPAAVVLLGGVSLGPAALVALLPVLLLGVAVALLVALLFRLTADFVVPTMLAADCGVVDGWRRLAPTLRTEWEEFALYVVIRVSAGVIVGAVFAAATLFVAVLVALPFVLVGGAIAVAAASAGGLSLLGWALLGVVAVGYLATVALASAFVLVPVVVFLRYYALYVLGRLDPGLDLVGASSQGVGEGSDDGDGESDDDGPDGAVAA</sequence>
<organism evidence="3 4">
    <name type="scientific">Halogeometricum rufum</name>
    <dbReference type="NCBI Taxonomy" id="553469"/>
    <lineage>
        <taxon>Archaea</taxon>
        <taxon>Methanobacteriati</taxon>
        <taxon>Methanobacteriota</taxon>
        <taxon>Stenosarchaea group</taxon>
        <taxon>Halobacteria</taxon>
        <taxon>Halobacteriales</taxon>
        <taxon>Haloferacaceae</taxon>
        <taxon>Halogeometricum</taxon>
    </lineage>
</organism>
<feature type="transmembrane region" description="Helical" evidence="2">
    <location>
        <begin position="86"/>
        <end position="119"/>
    </location>
</feature>
<keyword evidence="2" id="KW-1133">Transmembrane helix</keyword>
<feature type="transmembrane region" description="Helical" evidence="2">
    <location>
        <begin position="172"/>
        <end position="195"/>
    </location>
</feature>
<accession>A0A1I6GPD1</accession>
<keyword evidence="4" id="KW-1185">Reference proteome</keyword>
<feature type="transmembrane region" description="Helical" evidence="2">
    <location>
        <begin position="140"/>
        <end position="166"/>
    </location>
</feature>
<keyword evidence="2" id="KW-0812">Transmembrane</keyword>
<feature type="transmembrane region" description="Helical" evidence="2">
    <location>
        <begin position="296"/>
        <end position="319"/>
    </location>
</feature>
<keyword evidence="2" id="KW-0472">Membrane</keyword>
<proteinExistence type="predicted"/>
<feature type="compositionally biased region" description="Acidic residues" evidence="1">
    <location>
        <begin position="343"/>
        <end position="356"/>
    </location>
</feature>
<dbReference type="Proteomes" id="UP000198531">
    <property type="component" value="Unassembled WGS sequence"/>
</dbReference>
<feature type="transmembrane region" description="Helical" evidence="2">
    <location>
        <begin position="20"/>
        <end position="42"/>
    </location>
</feature>
<dbReference type="AlphaFoldDB" id="A0A1I6GPD1"/>
<feature type="region of interest" description="Disordered" evidence="1">
    <location>
        <begin position="337"/>
        <end position="362"/>
    </location>
</feature>
<dbReference type="RefSeq" id="WP_089805958.1">
    <property type="nucleotide sequence ID" value="NZ_FOYT01000001.1"/>
</dbReference>
<dbReference type="Pfam" id="PF24400">
    <property type="entry name" value="DUF7544"/>
    <property type="match status" value="1"/>
</dbReference>
<feature type="transmembrane region" description="Helical" evidence="2">
    <location>
        <begin position="264"/>
        <end position="289"/>
    </location>
</feature>
<dbReference type="EMBL" id="FOYT01000001">
    <property type="protein sequence ID" value="SFR43917.1"/>
    <property type="molecule type" value="Genomic_DNA"/>
</dbReference>
<protein>
    <recommendedName>
        <fullName evidence="5">Membrane domain of glycerophosphoryl diester phosphodiesterase</fullName>
    </recommendedName>
</protein>